<feature type="compositionally biased region" description="Pro residues" evidence="1">
    <location>
        <begin position="373"/>
        <end position="382"/>
    </location>
</feature>
<dbReference type="AlphaFoldDB" id="A0A8T2AG00"/>
<feature type="domain" description="DUF4283" evidence="2">
    <location>
        <begin position="212"/>
        <end position="290"/>
    </location>
</feature>
<comment type="caution">
    <text evidence="3">The sequence shown here is derived from an EMBL/GenBank/DDBJ whole genome shotgun (WGS) entry which is preliminary data.</text>
</comment>
<reference evidence="3 4" key="1">
    <citation type="submission" date="2020-12" db="EMBL/GenBank/DDBJ databases">
        <title>Concerted genomic and epigenomic changes stabilize Arabidopsis allopolyploids.</title>
        <authorList>
            <person name="Chen Z."/>
        </authorList>
    </citation>
    <scope>NUCLEOTIDE SEQUENCE [LARGE SCALE GENOMIC DNA]</scope>
    <source>
        <strain evidence="3">As9502</strain>
        <tissue evidence="3">Leaf</tissue>
    </source>
</reference>
<sequence length="464" mass="53203">MQPFQTFLATPVTWAKPGLPPTLHPGNLKDDSESFSRRISKPYTFRIRSITRAFGRPHVRTNPWYVWADPRAVHTALTLTRPKQQPLETLSRSDRPEEATAGPVTKPVTGVTPSVRTGHEAHQPVWPLPDLYTSSATPFDPLEIKSLGDTIRHVMELQTMMESTAIHKNTLASFFFLVTISDDLWDELQHMVLRRDDPELCIPHTTYVGVLARNRLSLIGRPLNPSDQHLRTLIFTLPRVWRLSYRVHGRILDDRYVQFLFQTEVDLVAVLRKGPWLFNQWFIALQRWMDFPDEEFITFIDIWVQVRGIPLPYVSELTVSHCPYLAPPDIPDEILDVPDNPVGEEERRTKSHNLSEDSSSSFSSDISSYSPITQPPRPPTPMPNLEEFLAANPMQRFPGSSSSSHLISLDSTSMQDFKAKSKYEIAENSKRKKGKNIIDDDDRNTRQCRKNNGVRFYPVDHHPP</sequence>
<keyword evidence="4" id="KW-1185">Reference proteome</keyword>
<feature type="compositionally biased region" description="Polar residues" evidence="1">
    <location>
        <begin position="80"/>
        <end position="90"/>
    </location>
</feature>
<evidence type="ECO:0000259" key="2">
    <source>
        <dbReference type="Pfam" id="PF14111"/>
    </source>
</evidence>
<feature type="region of interest" description="Disordered" evidence="1">
    <location>
        <begin position="425"/>
        <end position="464"/>
    </location>
</feature>
<feature type="compositionally biased region" description="Low complexity" evidence="1">
    <location>
        <begin position="356"/>
        <end position="372"/>
    </location>
</feature>
<dbReference type="InterPro" id="IPR025558">
    <property type="entry name" value="DUF4283"/>
</dbReference>
<feature type="region of interest" description="Disordered" evidence="1">
    <location>
        <begin position="332"/>
        <end position="385"/>
    </location>
</feature>
<evidence type="ECO:0000313" key="3">
    <source>
        <dbReference type="EMBL" id="KAG7572643.1"/>
    </source>
</evidence>
<organism evidence="3 4">
    <name type="scientific">Arabidopsis suecica</name>
    <name type="common">Swedish thale-cress</name>
    <name type="synonym">Cardaminopsis suecica</name>
    <dbReference type="NCBI Taxonomy" id="45249"/>
    <lineage>
        <taxon>Eukaryota</taxon>
        <taxon>Viridiplantae</taxon>
        <taxon>Streptophyta</taxon>
        <taxon>Embryophyta</taxon>
        <taxon>Tracheophyta</taxon>
        <taxon>Spermatophyta</taxon>
        <taxon>Magnoliopsida</taxon>
        <taxon>eudicotyledons</taxon>
        <taxon>Gunneridae</taxon>
        <taxon>Pentapetalae</taxon>
        <taxon>rosids</taxon>
        <taxon>malvids</taxon>
        <taxon>Brassicales</taxon>
        <taxon>Brassicaceae</taxon>
        <taxon>Camelineae</taxon>
        <taxon>Arabidopsis</taxon>
    </lineage>
</organism>
<dbReference type="Pfam" id="PF14111">
    <property type="entry name" value="DUF4283"/>
    <property type="match status" value="1"/>
</dbReference>
<dbReference type="InterPro" id="IPR040256">
    <property type="entry name" value="At4g02000-like"/>
</dbReference>
<evidence type="ECO:0000313" key="4">
    <source>
        <dbReference type="Proteomes" id="UP000694251"/>
    </source>
</evidence>
<proteinExistence type="predicted"/>
<dbReference type="PANTHER" id="PTHR31286:SF162">
    <property type="entry name" value="DUF4283 DOMAIN-CONTAINING PROTEIN-RELATED"/>
    <property type="match status" value="1"/>
</dbReference>
<dbReference type="PANTHER" id="PTHR31286">
    <property type="entry name" value="GLYCINE-RICH CELL WALL STRUCTURAL PROTEIN 1.8-LIKE"/>
    <property type="match status" value="1"/>
</dbReference>
<feature type="region of interest" description="Disordered" evidence="1">
    <location>
        <begin position="80"/>
        <end position="110"/>
    </location>
</feature>
<dbReference type="OrthoDB" id="1083658at2759"/>
<evidence type="ECO:0000256" key="1">
    <source>
        <dbReference type="SAM" id="MobiDB-lite"/>
    </source>
</evidence>
<gene>
    <name evidence="3" type="ORF">ISN44_As09g009990</name>
</gene>
<dbReference type="Proteomes" id="UP000694251">
    <property type="component" value="Chromosome 9"/>
</dbReference>
<protein>
    <recommendedName>
        <fullName evidence="2">DUF4283 domain-containing protein</fullName>
    </recommendedName>
</protein>
<name>A0A8T2AG00_ARASU</name>
<dbReference type="EMBL" id="JAEFBJ010000009">
    <property type="protein sequence ID" value="KAG7572643.1"/>
    <property type="molecule type" value="Genomic_DNA"/>
</dbReference>
<accession>A0A8T2AG00</accession>